<reference evidence="3" key="2">
    <citation type="submission" date="2015-07" db="EMBL/GenBank/DDBJ databases">
        <title>Contrasting host-pathogen interactions and genome evolution in two generalist and specialist microsporidian pathogens of mosquitoes.</title>
        <authorList>
            <consortium name="The Broad Institute Genomics Platform"/>
            <consortium name="The Broad Institute Genome Sequencing Center for Infectious Disease"/>
            <person name="Cuomo C.A."/>
            <person name="Sanscrainte N.D."/>
            <person name="Goldberg J.M."/>
            <person name="Heiman D."/>
            <person name="Young S."/>
            <person name="Zeng Q."/>
            <person name="Becnel J.J."/>
            <person name="Birren B.W."/>
        </authorList>
    </citation>
    <scope>NUCLEOTIDE SEQUENCE [LARGE SCALE GENOMIC DNA]</scope>
    <source>
        <strain evidence="3">USNM 41457</strain>
    </source>
</reference>
<keyword evidence="1" id="KW-1133">Transmembrane helix</keyword>
<evidence type="ECO:0000313" key="3">
    <source>
        <dbReference type="Proteomes" id="UP000003163"/>
    </source>
</evidence>
<protein>
    <submittedName>
        <fullName evidence="2">Uncharacterized protein</fullName>
    </submittedName>
</protein>
<dbReference type="EMBL" id="AFBI03000083">
    <property type="protein sequence ID" value="EJW02216.1"/>
    <property type="molecule type" value="Genomic_DNA"/>
</dbReference>
<dbReference type="VEuPathDB" id="MicrosporidiaDB:EDEG_03334"/>
<sequence length="116" mass="14136">MFFEIFLLMGPILLILHICCAFIYRNKNFYYISVNFFFIIIFFLRKQSGNINFCIRKHKSVSELFVASKYKYYTIFGNRLTLAKFIFKKRIDKKILFKRLTIFMSLQKKRIHSPIH</sequence>
<evidence type="ECO:0000256" key="1">
    <source>
        <dbReference type="SAM" id="Phobius"/>
    </source>
</evidence>
<evidence type="ECO:0000313" key="2">
    <source>
        <dbReference type="EMBL" id="EJW02216.1"/>
    </source>
</evidence>
<gene>
    <name evidence="2" type="ORF">EDEG_03334</name>
</gene>
<proteinExistence type="predicted"/>
<organism evidence="2 3">
    <name type="scientific">Edhazardia aedis (strain USNM 41457)</name>
    <name type="common">Microsporidian parasite</name>
    <dbReference type="NCBI Taxonomy" id="1003232"/>
    <lineage>
        <taxon>Eukaryota</taxon>
        <taxon>Fungi</taxon>
        <taxon>Fungi incertae sedis</taxon>
        <taxon>Microsporidia</taxon>
        <taxon>Edhazardia</taxon>
    </lineage>
</organism>
<reference evidence="2 3" key="1">
    <citation type="submission" date="2011-08" db="EMBL/GenBank/DDBJ databases">
        <authorList>
            <person name="Liu Z.J."/>
            <person name="Shi F.L."/>
            <person name="Lu J.Q."/>
            <person name="Li M."/>
            <person name="Wang Z.L."/>
        </authorList>
    </citation>
    <scope>NUCLEOTIDE SEQUENCE [LARGE SCALE GENOMIC DNA]</scope>
    <source>
        <strain evidence="2 3">USNM 41457</strain>
    </source>
</reference>
<dbReference type="HOGENOM" id="CLU_2096846_0_0_1"/>
<dbReference type="Proteomes" id="UP000003163">
    <property type="component" value="Unassembled WGS sequence"/>
</dbReference>
<keyword evidence="3" id="KW-1185">Reference proteome</keyword>
<accession>J9D320</accession>
<feature type="transmembrane region" description="Helical" evidence="1">
    <location>
        <begin position="29"/>
        <end position="45"/>
    </location>
</feature>
<keyword evidence="1" id="KW-0472">Membrane</keyword>
<name>J9D320_EDHAE</name>
<dbReference type="AlphaFoldDB" id="J9D320"/>
<feature type="transmembrane region" description="Helical" evidence="1">
    <location>
        <begin position="6"/>
        <end position="24"/>
    </location>
</feature>
<comment type="caution">
    <text evidence="2">The sequence shown here is derived from an EMBL/GenBank/DDBJ whole genome shotgun (WGS) entry which is preliminary data.</text>
</comment>
<keyword evidence="1" id="KW-0812">Transmembrane</keyword>
<dbReference type="InParanoid" id="J9D320"/>